<keyword evidence="2" id="KW-1185">Reference proteome</keyword>
<name>A0ABQ5FTY0_9ASTR</name>
<dbReference type="EMBL" id="BQNB010017670">
    <property type="protein sequence ID" value="GJT65917.1"/>
    <property type="molecule type" value="Genomic_DNA"/>
</dbReference>
<dbReference type="Proteomes" id="UP001151760">
    <property type="component" value="Unassembled WGS sequence"/>
</dbReference>
<organism evidence="1 2">
    <name type="scientific">Tanacetum coccineum</name>
    <dbReference type="NCBI Taxonomy" id="301880"/>
    <lineage>
        <taxon>Eukaryota</taxon>
        <taxon>Viridiplantae</taxon>
        <taxon>Streptophyta</taxon>
        <taxon>Embryophyta</taxon>
        <taxon>Tracheophyta</taxon>
        <taxon>Spermatophyta</taxon>
        <taxon>Magnoliopsida</taxon>
        <taxon>eudicotyledons</taxon>
        <taxon>Gunneridae</taxon>
        <taxon>Pentapetalae</taxon>
        <taxon>asterids</taxon>
        <taxon>campanulids</taxon>
        <taxon>Asterales</taxon>
        <taxon>Asteraceae</taxon>
        <taxon>Asteroideae</taxon>
        <taxon>Anthemideae</taxon>
        <taxon>Anthemidinae</taxon>
        <taxon>Tanacetum</taxon>
    </lineage>
</organism>
<sequence>MDLITNHLDANKLSALHLKFRKKFQPWLGAFDKSFELAFCRKTGGFVRGKPTIAKSAKRISYVARRPRADACPVRQMAVGTGMHKEPAMRHVGPFTAVGSDTQQIVVKPVEWHRPVGPVIMVVGPNVEQRKADVVVGPCVLCKCLGKHKKFNGP</sequence>
<reference evidence="1" key="2">
    <citation type="submission" date="2022-01" db="EMBL/GenBank/DDBJ databases">
        <authorList>
            <person name="Yamashiro T."/>
            <person name="Shiraishi A."/>
            <person name="Satake H."/>
            <person name="Nakayama K."/>
        </authorList>
    </citation>
    <scope>NUCLEOTIDE SEQUENCE</scope>
</reference>
<gene>
    <name evidence="1" type="ORF">Tco_1017397</name>
</gene>
<protein>
    <submittedName>
        <fullName evidence="1">Uncharacterized protein</fullName>
    </submittedName>
</protein>
<accession>A0ABQ5FTY0</accession>
<comment type="caution">
    <text evidence="1">The sequence shown here is derived from an EMBL/GenBank/DDBJ whole genome shotgun (WGS) entry which is preliminary data.</text>
</comment>
<reference evidence="1" key="1">
    <citation type="journal article" date="2022" name="Int. J. Mol. Sci.">
        <title>Draft Genome of Tanacetum Coccineum: Genomic Comparison of Closely Related Tanacetum-Family Plants.</title>
        <authorList>
            <person name="Yamashiro T."/>
            <person name="Shiraishi A."/>
            <person name="Nakayama K."/>
            <person name="Satake H."/>
        </authorList>
    </citation>
    <scope>NUCLEOTIDE SEQUENCE</scope>
</reference>
<evidence type="ECO:0000313" key="1">
    <source>
        <dbReference type="EMBL" id="GJT65917.1"/>
    </source>
</evidence>
<evidence type="ECO:0000313" key="2">
    <source>
        <dbReference type="Proteomes" id="UP001151760"/>
    </source>
</evidence>
<proteinExistence type="predicted"/>